<dbReference type="InterPro" id="IPR035906">
    <property type="entry name" value="MetI-like_sf"/>
</dbReference>
<keyword evidence="3" id="KW-1003">Cell membrane</keyword>
<evidence type="ECO:0000313" key="10">
    <source>
        <dbReference type="EMBL" id="AIB15319.1"/>
    </source>
</evidence>
<protein>
    <submittedName>
        <fullName evidence="10">Peptide ABC transporter permease</fullName>
    </submittedName>
</protein>
<evidence type="ECO:0000256" key="3">
    <source>
        <dbReference type="ARBA" id="ARBA00022475"/>
    </source>
</evidence>
<dbReference type="RefSeq" id="WP_144243626.1">
    <property type="nucleotide sequence ID" value="NZ_CP007795.1"/>
</dbReference>
<dbReference type="PANTHER" id="PTHR43386">
    <property type="entry name" value="OLIGOPEPTIDE TRANSPORT SYSTEM PERMEASE PROTEIN APPC"/>
    <property type="match status" value="1"/>
</dbReference>
<evidence type="ECO:0000256" key="6">
    <source>
        <dbReference type="ARBA" id="ARBA00023136"/>
    </source>
</evidence>
<evidence type="ECO:0000256" key="4">
    <source>
        <dbReference type="ARBA" id="ARBA00022692"/>
    </source>
</evidence>
<name>A0A060DWQ9_9PROT</name>
<dbReference type="CDD" id="cd06261">
    <property type="entry name" value="TM_PBP2"/>
    <property type="match status" value="1"/>
</dbReference>
<evidence type="ECO:0000256" key="5">
    <source>
        <dbReference type="ARBA" id="ARBA00022989"/>
    </source>
</evidence>
<reference evidence="10 11" key="1">
    <citation type="journal article" date="2014" name="Genome Announc.">
        <title>Complete Genome Sequence of the Model Rhizosphere Strain Azospirillum brasilense Az39, Successfully Applied in Agriculture.</title>
        <authorList>
            <person name="Rivera D."/>
            <person name="Revale S."/>
            <person name="Molina R."/>
            <person name="Gualpa J."/>
            <person name="Puente M."/>
            <person name="Maroniche G."/>
            <person name="Paris G."/>
            <person name="Baker D."/>
            <person name="Clavijo B."/>
            <person name="McLay K."/>
            <person name="Spaepen S."/>
            <person name="Perticari A."/>
            <person name="Vazquez M."/>
            <person name="Wisniewski-Dye F."/>
            <person name="Watkins C."/>
            <person name="Martinez-Abarca F."/>
            <person name="Vanderleyden J."/>
            <person name="Cassan F."/>
        </authorList>
    </citation>
    <scope>NUCLEOTIDE SEQUENCE [LARGE SCALE GENOMIC DNA]</scope>
    <source>
        <strain evidence="10 11">Az39</strain>
        <plasmid evidence="10">AbAZ39_p2</plasmid>
    </source>
</reference>
<dbReference type="PROSITE" id="PS50928">
    <property type="entry name" value="ABC_TM1"/>
    <property type="match status" value="1"/>
</dbReference>
<feature type="transmembrane region" description="Helical" evidence="7">
    <location>
        <begin position="41"/>
        <end position="63"/>
    </location>
</feature>
<organism evidence="10 11">
    <name type="scientific">Azospirillum argentinense</name>
    <dbReference type="NCBI Taxonomy" id="2970906"/>
    <lineage>
        <taxon>Bacteria</taxon>
        <taxon>Pseudomonadati</taxon>
        <taxon>Pseudomonadota</taxon>
        <taxon>Alphaproteobacteria</taxon>
        <taxon>Rhodospirillales</taxon>
        <taxon>Azospirillaceae</taxon>
        <taxon>Azospirillum</taxon>
    </lineage>
</organism>
<sequence>MSSLAEDGPPPAPALAAPESSPSPPLSPMRVLWRDFAASRVALGSLAVVLLLVAAAALAPWIAPQNPFDLTQLDLLDGRLPPGAEGALVGTYWLGTDDQGRDMLSAILFGLRLSLLVGIGSAVIAGALGTLVGLAAAHSRAQAGGRADAALMRLADLQLSCPSILIALMVIAFLGRGTGNVLLALVLVEWAYYARAARSAALVELKAEYVEAARGLVLPSWWILLRHVLPNCLPSLVVIATTQVARAIALEATLSFLGLGVPVTEPSLGLLIANGRQYVLSGETWISLYPGVALLLMMAAINLAGDRFRDALNPRLGQ</sequence>
<comment type="subcellular location">
    <subcellularLocation>
        <location evidence="1 7">Cell membrane</location>
        <topology evidence="1 7">Multi-pass membrane protein</topology>
    </subcellularLocation>
</comment>
<comment type="similarity">
    <text evidence="7">Belongs to the binding-protein-dependent transport system permease family.</text>
</comment>
<evidence type="ECO:0000313" key="11">
    <source>
        <dbReference type="Proteomes" id="UP000027186"/>
    </source>
</evidence>
<evidence type="ECO:0000256" key="2">
    <source>
        <dbReference type="ARBA" id="ARBA00022448"/>
    </source>
</evidence>
<feature type="domain" description="ABC transmembrane type-1" evidence="9">
    <location>
        <begin position="111"/>
        <end position="305"/>
    </location>
</feature>
<evidence type="ECO:0000256" key="8">
    <source>
        <dbReference type="SAM" id="MobiDB-lite"/>
    </source>
</evidence>
<feature type="transmembrane region" description="Helical" evidence="7">
    <location>
        <begin position="286"/>
        <end position="305"/>
    </location>
</feature>
<dbReference type="EMBL" id="CP007795">
    <property type="protein sequence ID" value="AIB15319.1"/>
    <property type="molecule type" value="Genomic_DNA"/>
</dbReference>
<dbReference type="AlphaFoldDB" id="A0A060DWQ9"/>
<dbReference type="InterPro" id="IPR025966">
    <property type="entry name" value="OppC_N"/>
</dbReference>
<dbReference type="KEGG" id="abq:ABAZ39_25840"/>
<gene>
    <name evidence="10" type="ORF">ABAZ39_25840</name>
</gene>
<dbReference type="Pfam" id="PF12911">
    <property type="entry name" value="OppC_N"/>
    <property type="match status" value="1"/>
</dbReference>
<evidence type="ECO:0000259" key="9">
    <source>
        <dbReference type="PROSITE" id="PS50928"/>
    </source>
</evidence>
<keyword evidence="4 7" id="KW-0812">Transmembrane</keyword>
<keyword evidence="10" id="KW-0614">Plasmid</keyword>
<evidence type="ECO:0000256" key="1">
    <source>
        <dbReference type="ARBA" id="ARBA00004651"/>
    </source>
</evidence>
<dbReference type="GO" id="GO:0005886">
    <property type="term" value="C:plasma membrane"/>
    <property type="evidence" value="ECO:0007669"/>
    <property type="project" value="UniProtKB-SubCell"/>
</dbReference>
<accession>A0A060DWQ9</accession>
<dbReference type="GO" id="GO:0055085">
    <property type="term" value="P:transmembrane transport"/>
    <property type="evidence" value="ECO:0007669"/>
    <property type="project" value="InterPro"/>
</dbReference>
<keyword evidence="2 7" id="KW-0813">Transport</keyword>
<keyword evidence="6 7" id="KW-0472">Membrane</keyword>
<dbReference type="InterPro" id="IPR000515">
    <property type="entry name" value="MetI-like"/>
</dbReference>
<dbReference type="PANTHER" id="PTHR43386:SF26">
    <property type="entry name" value="ABC TRANSPORTER PERMEASE PROTEIN"/>
    <property type="match status" value="1"/>
</dbReference>
<keyword evidence="5 7" id="KW-1133">Transmembrane helix</keyword>
<dbReference type="Pfam" id="PF00528">
    <property type="entry name" value="BPD_transp_1"/>
    <property type="match status" value="1"/>
</dbReference>
<evidence type="ECO:0000256" key="7">
    <source>
        <dbReference type="RuleBase" id="RU363032"/>
    </source>
</evidence>
<feature type="transmembrane region" description="Helical" evidence="7">
    <location>
        <begin position="113"/>
        <end position="136"/>
    </location>
</feature>
<dbReference type="Gene3D" id="1.10.3720.10">
    <property type="entry name" value="MetI-like"/>
    <property type="match status" value="1"/>
</dbReference>
<dbReference type="Proteomes" id="UP000027186">
    <property type="component" value="Plasmid AbAZ39_p2"/>
</dbReference>
<feature type="region of interest" description="Disordered" evidence="8">
    <location>
        <begin position="1"/>
        <end position="24"/>
    </location>
</feature>
<geneLocation type="plasmid" evidence="10 11">
    <name>AbAZ39_p2</name>
</geneLocation>
<proteinExistence type="inferred from homology"/>
<dbReference type="InterPro" id="IPR050366">
    <property type="entry name" value="BP-dependent_transpt_permease"/>
</dbReference>
<dbReference type="SUPFAM" id="SSF161098">
    <property type="entry name" value="MetI-like"/>
    <property type="match status" value="1"/>
</dbReference>